<keyword evidence="2" id="KW-1133">Transmembrane helix</keyword>
<dbReference type="Proteomes" id="UP000077115">
    <property type="component" value="Unassembled WGS sequence"/>
</dbReference>
<dbReference type="AlphaFoldDB" id="A0A177W8U1"/>
<dbReference type="GO" id="GO:0016020">
    <property type="term" value="C:membrane"/>
    <property type="evidence" value="ECO:0007669"/>
    <property type="project" value="UniProtKB-SubCell"/>
</dbReference>
<dbReference type="VEuPathDB" id="FungiDB:BDEG_20692"/>
<proteinExistence type="predicted"/>
<organism evidence="4 5">
    <name type="scientific">Batrachochytrium dendrobatidis (strain JEL423)</name>
    <dbReference type="NCBI Taxonomy" id="403673"/>
    <lineage>
        <taxon>Eukaryota</taxon>
        <taxon>Fungi</taxon>
        <taxon>Fungi incertae sedis</taxon>
        <taxon>Chytridiomycota</taxon>
        <taxon>Chytridiomycota incertae sedis</taxon>
        <taxon>Chytridiomycetes</taxon>
        <taxon>Rhizophydiales</taxon>
        <taxon>Rhizophydiales incertae sedis</taxon>
        <taxon>Batrachochytrium</taxon>
    </lineage>
</organism>
<dbReference type="GO" id="GO:0005794">
    <property type="term" value="C:Golgi apparatus"/>
    <property type="evidence" value="ECO:0007669"/>
    <property type="project" value="TreeGrafter"/>
</dbReference>
<feature type="compositionally biased region" description="Polar residues" evidence="1">
    <location>
        <begin position="133"/>
        <end position="146"/>
    </location>
</feature>
<dbReference type="Pfam" id="PF25998">
    <property type="entry name" value="U-box_ZFPL1"/>
    <property type="match status" value="1"/>
</dbReference>
<reference evidence="4 5" key="1">
    <citation type="submission" date="2006-10" db="EMBL/GenBank/DDBJ databases">
        <title>The Genome Sequence of Batrachochytrium dendrobatidis JEL423.</title>
        <authorList>
            <consortium name="The Broad Institute Genome Sequencing Platform"/>
            <person name="Birren B."/>
            <person name="Lander E."/>
            <person name="Galagan J."/>
            <person name="Cuomo C."/>
            <person name="Devon K."/>
            <person name="Jaffe D."/>
            <person name="Butler J."/>
            <person name="Alvarez P."/>
            <person name="Gnerre S."/>
            <person name="Grabherr M."/>
            <person name="Kleber M."/>
            <person name="Mauceli E."/>
            <person name="Brockman W."/>
            <person name="Young S."/>
            <person name="LaButti K."/>
            <person name="Sykes S."/>
            <person name="DeCaprio D."/>
            <person name="Crawford M."/>
            <person name="Koehrsen M."/>
            <person name="Engels R."/>
            <person name="Montgomery P."/>
            <person name="Pearson M."/>
            <person name="Howarth C."/>
            <person name="Larson L."/>
            <person name="White J."/>
            <person name="O'Leary S."/>
            <person name="Kodira C."/>
            <person name="Zeng Q."/>
            <person name="Yandava C."/>
            <person name="Alvarado L."/>
            <person name="Longcore J."/>
            <person name="James T."/>
        </authorList>
    </citation>
    <scope>NUCLEOTIDE SEQUENCE [LARGE SCALE GENOMIC DNA]</scope>
    <source>
        <strain evidence="4 5">JEL423</strain>
    </source>
</reference>
<dbReference type="PANTHER" id="PTHR12981">
    <property type="entry name" value="ZINC FINGER PROTEIN-LIKE 1"/>
    <property type="match status" value="1"/>
</dbReference>
<dbReference type="InterPro" id="IPR039043">
    <property type="entry name" value="ZFPL1"/>
</dbReference>
<evidence type="ECO:0000313" key="5">
    <source>
        <dbReference type="Proteomes" id="UP000077115"/>
    </source>
</evidence>
<gene>
    <name evidence="4" type="ORF">BDEG_20692</name>
</gene>
<keyword evidence="2" id="KW-0812">Transmembrane</keyword>
<reference evidence="4 5" key="2">
    <citation type="submission" date="2016-05" db="EMBL/GenBank/DDBJ databases">
        <title>Lineage-specific infection strategies underlie the spectrum of fungal disease in amphibians.</title>
        <authorList>
            <person name="Cuomo C.A."/>
            <person name="Farrer R.A."/>
            <person name="James T."/>
            <person name="Longcore J."/>
            <person name="Birren B."/>
        </authorList>
    </citation>
    <scope>NUCLEOTIDE SEQUENCE [LARGE SCALE GENOMIC DNA]</scope>
    <source>
        <strain evidence="4 5">JEL423</strain>
    </source>
</reference>
<protein>
    <recommendedName>
        <fullName evidence="3">ZFPL1-like U-box domain-containing protein</fullName>
    </recommendedName>
</protein>
<accession>A0A177W8U1</accession>
<dbReference type="GO" id="GO:0008270">
    <property type="term" value="F:zinc ion binding"/>
    <property type="evidence" value="ECO:0007669"/>
    <property type="project" value="UniProtKB-KW"/>
</dbReference>
<keyword evidence="2" id="KW-0472">Membrane</keyword>
<feature type="transmembrane region" description="Helical" evidence="2">
    <location>
        <begin position="199"/>
        <end position="218"/>
    </location>
</feature>
<name>A0A177W8U1_BATDL</name>
<evidence type="ECO:0000256" key="2">
    <source>
        <dbReference type="SAM" id="Phobius"/>
    </source>
</evidence>
<feature type="region of interest" description="Disordered" evidence="1">
    <location>
        <begin position="133"/>
        <end position="153"/>
    </location>
</feature>
<evidence type="ECO:0000256" key="1">
    <source>
        <dbReference type="SAM" id="MobiDB-lite"/>
    </source>
</evidence>
<dbReference type="eggNOG" id="KOG3970">
    <property type="taxonomic scope" value="Eukaryota"/>
</dbReference>
<dbReference type="InterPro" id="IPR058730">
    <property type="entry name" value="U-box_ZFPL1-like"/>
</dbReference>
<dbReference type="OrthoDB" id="1916590at2759"/>
<dbReference type="EMBL" id="DS022300">
    <property type="protein sequence ID" value="OAJ36527.1"/>
    <property type="molecule type" value="Genomic_DNA"/>
</dbReference>
<evidence type="ECO:0000313" key="4">
    <source>
        <dbReference type="EMBL" id="OAJ36527.1"/>
    </source>
</evidence>
<evidence type="ECO:0000259" key="3">
    <source>
        <dbReference type="Pfam" id="PF25998"/>
    </source>
</evidence>
<sequence length="259" mass="27907">MSQYACYWRDLFHVGCVNEHCNALPSHTAPAGYACPSCKTPIIPAENSASSIAKNIWATFKNERWSQHILPKQTGESGFGTAVQQQSVGSNNTNVHNEGVALNSHTSSTHTLSVMPTAANVATTIPRVDSARNSDTIGQQHSSGIASSAHFPDNRIGRKPSQLRIAIDPDDKKYKRRGGSVMGIFEQYLPKGRLTCRKIITYVLLVVVIIFLGNIILFSSPGVSISRLPTEVKMSKSSEGVVNFDESGKRAAVPGAVGV</sequence>
<dbReference type="PANTHER" id="PTHR12981:SF0">
    <property type="entry name" value="ZINC FINGER PROTEIN-LIKE 1"/>
    <property type="match status" value="1"/>
</dbReference>
<feature type="domain" description="ZFPL1-like U-box" evidence="3">
    <location>
        <begin position="11"/>
        <end position="47"/>
    </location>
</feature>